<comment type="pathway">
    <text evidence="1 9">Cofactor biosynthesis; tetrahydrofolate biosynthesis; 5,6,7,8-tetrahydrofolate from 7,8-dihydrofolate: step 1/1.</text>
</comment>
<dbReference type="GO" id="GO:0004146">
    <property type="term" value="F:dihydrofolate reductase activity"/>
    <property type="evidence" value="ECO:0007669"/>
    <property type="project" value="UniProtKB-EC"/>
</dbReference>
<comment type="similarity">
    <text evidence="2 9 10">Belongs to the dihydrofolate reductase family.</text>
</comment>
<evidence type="ECO:0000259" key="11">
    <source>
        <dbReference type="PROSITE" id="PS51330"/>
    </source>
</evidence>
<dbReference type="GO" id="GO:0046452">
    <property type="term" value="P:dihydrofolate metabolic process"/>
    <property type="evidence" value="ECO:0007669"/>
    <property type="project" value="TreeGrafter"/>
</dbReference>
<dbReference type="EC" id="1.5.1.3" evidence="3 9"/>
<dbReference type="PANTHER" id="PTHR48069:SF3">
    <property type="entry name" value="DIHYDROFOLATE REDUCTASE"/>
    <property type="match status" value="1"/>
</dbReference>
<dbReference type="UniPathway" id="UPA00077">
    <property type="reaction ID" value="UER00158"/>
</dbReference>
<dbReference type="SUPFAM" id="SSF53597">
    <property type="entry name" value="Dihydrofolate reductase-like"/>
    <property type="match status" value="1"/>
</dbReference>
<dbReference type="InterPro" id="IPR012259">
    <property type="entry name" value="DHFR"/>
</dbReference>
<dbReference type="InterPro" id="IPR024072">
    <property type="entry name" value="DHFR-like_dom_sf"/>
</dbReference>
<comment type="catalytic activity">
    <reaction evidence="9">
        <text>(6S)-5,6,7,8-tetrahydrofolate + NADP(+) = 7,8-dihydrofolate + NADPH + H(+)</text>
        <dbReference type="Rhea" id="RHEA:15009"/>
        <dbReference type="ChEBI" id="CHEBI:15378"/>
        <dbReference type="ChEBI" id="CHEBI:57451"/>
        <dbReference type="ChEBI" id="CHEBI:57453"/>
        <dbReference type="ChEBI" id="CHEBI:57783"/>
        <dbReference type="ChEBI" id="CHEBI:58349"/>
        <dbReference type="EC" id="1.5.1.3"/>
    </reaction>
</comment>
<evidence type="ECO:0000256" key="3">
    <source>
        <dbReference type="ARBA" id="ARBA00012856"/>
    </source>
</evidence>
<evidence type="ECO:0000313" key="13">
    <source>
        <dbReference type="Proteomes" id="UP000320461"/>
    </source>
</evidence>
<dbReference type="OrthoDB" id="9804315at2"/>
<evidence type="ECO:0000256" key="5">
    <source>
        <dbReference type="ARBA" id="ARBA00022563"/>
    </source>
</evidence>
<feature type="domain" description="DHFR" evidence="11">
    <location>
        <begin position="10"/>
        <end position="176"/>
    </location>
</feature>
<evidence type="ECO:0000313" key="12">
    <source>
        <dbReference type="EMBL" id="GEA85274.1"/>
    </source>
</evidence>
<keyword evidence="5 9" id="KW-0554">One-carbon metabolism</keyword>
<evidence type="ECO:0000256" key="6">
    <source>
        <dbReference type="ARBA" id="ARBA00022857"/>
    </source>
</evidence>
<reference evidence="12 13" key="1">
    <citation type="submission" date="2019-06" db="EMBL/GenBank/DDBJ databases">
        <title>Whole genome shotgun sequence of Cellulomonas gelida NBRC 3748.</title>
        <authorList>
            <person name="Hosoyama A."/>
            <person name="Uohara A."/>
            <person name="Ohji S."/>
            <person name="Ichikawa N."/>
        </authorList>
    </citation>
    <scope>NUCLEOTIDE SEQUENCE [LARGE SCALE GENOMIC DNA]</scope>
    <source>
        <strain evidence="12 13">NBRC 3748</strain>
    </source>
</reference>
<dbReference type="RefSeq" id="WP_141371280.1">
    <property type="nucleotide sequence ID" value="NZ_BJLQ01000030.1"/>
</dbReference>
<keyword evidence="6 9" id="KW-0521">NADP</keyword>
<dbReference type="GO" id="GO:0046654">
    <property type="term" value="P:tetrahydrofolate biosynthetic process"/>
    <property type="evidence" value="ECO:0007669"/>
    <property type="project" value="UniProtKB-UniPathway"/>
</dbReference>
<dbReference type="Gene3D" id="3.40.430.10">
    <property type="entry name" value="Dihydrofolate Reductase, subunit A"/>
    <property type="match status" value="1"/>
</dbReference>
<dbReference type="FunFam" id="3.40.430.10:FF:000001">
    <property type="entry name" value="Dihydrofolate reductase"/>
    <property type="match status" value="1"/>
</dbReference>
<dbReference type="PRINTS" id="PR00070">
    <property type="entry name" value="DHFR"/>
</dbReference>
<comment type="caution">
    <text evidence="12">The sequence shown here is derived from an EMBL/GenBank/DDBJ whole genome shotgun (WGS) entry which is preliminary data.</text>
</comment>
<name>A0A4Y3KPF6_9CELL</name>
<dbReference type="GO" id="GO:0070401">
    <property type="term" value="F:NADP+ binding"/>
    <property type="evidence" value="ECO:0007669"/>
    <property type="project" value="UniProtKB-ARBA"/>
</dbReference>
<evidence type="ECO:0000256" key="4">
    <source>
        <dbReference type="ARBA" id="ARBA00018886"/>
    </source>
</evidence>
<comment type="function">
    <text evidence="8 9">Key enzyme in folate metabolism. Catalyzes an essential reaction for de novo glycine and purine synthesis, and for DNA precursor synthesis.</text>
</comment>
<gene>
    <name evidence="12" type="ORF">CGE01nite_25250</name>
</gene>
<dbReference type="EMBL" id="BJLQ01000030">
    <property type="protein sequence ID" value="GEA85274.1"/>
    <property type="molecule type" value="Genomic_DNA"/>
</dbReference>
<evidence type="ECO:0000256" key="2">
    <source>
        <dbReference type="ARBA" id="ARBA00009539"/>
    </source>
</evidence>
<organism evidence="12 13">
    <name type="scientific">Cellulomonas gelida</name>
    <dbReference type="NCBI Taxonomy" id="1712"/>
    <lineage>
        <taxon>Bacteria</taxon>
        <taxon>Bacillati</taxon>
        <taxon>Actinomycetota</taxon>
        <taxon>Actinomycetes</taxon>
        <taxon>Micrococcales</taxon>
        <taxon>Cellulomonadaceae</taxon>
        <taxon>Cellulomonas</taxon>
    </lineage>
</organism>
<protein>
    <recommendedName>
        <fullName evidence="4 9">Dihydrofolate reductase</fullName>
        <ecNumber evidence="3 9">1.5.1.3</ecNumber>
    </recommendedName>
</protein>
<proteinExistence type="inferred from homology"/>
<evidence type="ECO:0000256" key="1">
    <source>
        <dbReference type="ARBA" id="ARBA00004903"/>
    </source>
</evidence>
<evidence type="ECO:0000256" key="10">
    <source>
        <dbReference type="RuleBase" id="RU004474"/>
    </source>
</evidence>
<dbReference type="PANTHER" id="PTHR48069">
    <property type="entry name" value="DIHYDROFOLATE REDUCTASE"/>
    <property type="match status" value="1"/>
</dbReference>
<dbReference type="GO" id="GO:0006730">
    <property type="term" value="P:one-carbon metabolic process"/>
    <property type="evidence" value="ECO:0007669"/>
    <property type="project" value="UniProtKB-KW"/>
</dbReference>
<keyword evidence="13" id="KW-1185">Reference proteome</keyword>
<dbReference type="InterPro" id="IPR017925">
    <property type="entry name" value="DHFR_CS"/>
</dbReference>
<evidence type="ECO:0000256" key="8">
    <source>
        <dbReference type="ARBA" id="ARBA00025067"/>
    </source>
</evidence>
<evidence type="ECO:0000256" key="7">
    <source>
        <dbReference type="ARBA" id="ARBA00023002"/>
    </source>
</evidence>
<dbReference type="Proteomes" id="UP000320461">
    <property type="component" value="Unassembled WGS sequence"/>
</dbReference>
<dbReference type="PROSITE" id="PS51330">
    <property type="entry name" value="DHFR_2"/>
    <property type="match status" value="1"/>
</dbReference>
<keyword evidence="7 9" id="KW-0560">Oxidoreductase</keyword>
<dbReference type="CDD" id="cd00209">
    <property type="entry name" value="DHFR"/>
    <property type="match status" value="1"/>
</dbReference>
<dbReference type="AlphaFoldDB" id="A0A4Y3KPF6"/>
<dbReference type="Pfam" id="PF00186">
    <property type="entry name" value="DHFR_1"/>
    <property type="match status" value="1"/>
</dbReference>
<dbReference type="PROSITE" id="PS00075">
    <property type="entry name" value="DHFR_1"/>
    <property type="match status" value="1"/>
</dbReference>
<dbReference type="PIRSF" id="PIRSF000194">
    <property type="entry name" value="DHFR"/>
    <property type="match status" value="1"/>
</dbReference>
<accession>A0A4Y3KPF6</accession>
<dbReference type="GO" id="GO:0046655">
    <property type="term" value="P:folic acid metabolic process"/>
    <property type="evidence" value="ECO:0007669"/>
    <property type="project" value="TreeGrafter"/>
</dbReference>
<sequence>MTTGERRAPEVALVWAQSATGVIGADGAMPWHVPEDLARFRALTGGHTVVMGRATWDSLPPRWRPLPGRTNVVLSRQPGLALDGATVCGDLEAAWEVASAAPGGEQVWVVGGGAVYALALPRADRVELTKIDATVAGDTHAPRLDPQEWRLESADPAGAWHTSSSGVRYRFETYRRR</sequence>
<dbReference type="GO" id="GO:0005829">
    <property type="term" value="C:cytosol"/>
    <property type="evidence" value="ECO:0007669"/>
    <property type="project" value="TreeGrafter"/>
</dbReference>
<dbReference type="InterPro" id="IPR001796">
    <property type="entry name" value="DHFR_dom"/>
</dbReference>
<evidence type="ECO:0000256" key="9">
    <source>
        <dbReference type="PIRNR" id="PIRNR000194"/>
    </source>
</evidence>